<reference evidence="2 4" key="3">
    <citation type="journal article" date="2019" name="Sci. Rep.">
        <title>A multi-omics analysis of the grapevine pathogen Lasiodiplodia theobromae reveals that temperature affects the expression of virulence- and pathogenicity-related genes.</title>
        <authorList>
            <person name="Felix C."/>
            <person name="Meneses R."/>
            <person name="Goncalves M.F.M."/>
            <person name="Tilleman L."/>
            <person name="Duarte A.S."/>
            <person name="Jorrin-Novo J.V."/>
            <person name="Van de Peer Y."/>
            <person name="Deforce D."/>
            <person name="Van Nieuwerburgh F."/>
            <person name="Esteves A.C."/>
            <person name="Alves A."/>
        </authorList>
    </citation>
    <scope>NUCLEOTIDE SEQUENCE [LARGE SCALE GENOMIC DNA]</scope>
    <source>
        <strain evidence="2 4">LA-SOL3</strain>
    </source>
</reference>
<dbReference type="OrthoDB" id="3916008at2759"/>
<keyword evidence="4" id="KW-1185">Reference proteome</keyword>
<accession>A0A5N5D4X3</accession>
<evidence type="ECO:0000313" key="2">
    <source>
        <dbReference type="EMBL" id="KAB2572617.1"/>
    </source>
</evidence>
<feature type="signal peptide" evidence="1">
    <location>
        <begin position="1"/>
        <end position="15"/>
    </location>
</feature>
<dbReference type="Proteomes" id="UP000325902">
    <property type="component" value="Unassembled WGS sequence"/>
</dbReference>
<evidence type="ECO:0000313" key="3">
    <source>
        <dbReference type="EMBL" id="KAF9630393.1"/>
    </source>
</evidence>
<dbReference type="EMBL" id="VCHE01000074">
    <property type="protein sequence ID" value="KAB2572617.1"/>
    <property type="molecule type" value="Genomic_DNA"/>
</dbReference>
<protein>
    <submittedName>
        <fullName evidence="2">Uncharacterized protein</fullName>
    </submittedName>
</protein>
<gene>
    <name evidence="3" type="ORF">BFW01_g955</name>
    <name evidence="2" type="ORF">DBV05_g8704</name>
</gene>
<dbReference type="AlphaFoldDB" id="A0A5N5D4X3"/>
<reference evidence="3" key="2">
    <citation type="journal article" date="2018" name="DNA Res.">
        <title>Comparative genome and transcriptome analyses reveal adaptations to opportunistic infections in woody plant degrading pathogens of Botryosphaeriaceae.</title>
        <authorList>
            <person name="Yan J.Y."/>
            <person name="Zhao W.S."/>
            <person name="Chen Z."/>
            <person name="Xing Q.K."/>
            <person name="Zhang W."/>
            <person name="Chethana K.W.T."/>
            <person name="Xue M.F."/>
            <person name="Xu J.P."/>
            <person name="Phillips A.J.L."/>
            <person name="Wang Y."/>
            <person name="Liu J.H."/>
            <person name="Liu M."/>
            <person name="Zhou Y."/>
            <person name="Jayawardena R.S."/>
            <person name="Manawasinghe I.S."/>
            <person name="Huang J.B."/>
            <person name="Qiao G.H."/>
            <person name="Fu C.Y."/>
            <person name="Guo F.F."/>
            <person name="Dissanayake A.J."/>
            <person name="Peng Y.L."/>
            <person name="Hyde K.D."/>
            <person name="Li X.H."/>
        </authorList>
    </citation>
    <scope>NUCLEOTIDE SEQUENCE</scope>
    <source>
        <strain evidence="3">CSS-01s</strain>
    </source>
</reference>
<keyword evidence="1" id="KW-0732">Signal</keyword>
<proteinExistence type="predicted"/>
<comment type="caution">
    <text evidence="2">The sequence shown here is derived from an EMBL/GenBank/DDBJ whole genome shotgun (WGS) entry which is preliminary data.</text>
</comment>
<name>A0A5N5D4X3_9PEZI</name>
<feature type="chain" id="PRO_5036147862" evidence="1">
    <location>
        <begin position="16"/>
        <end position="142"/>
    </location>
</feature>
<sequence>MKYILSLSLLSVVFALPAPQGGPDPADHAYDKFEFRVGHINNNGDKAYAAWVAGESSCNQRNRIGEGVTSWCENGGRWATVPYPEAPNGQIEIKFICDPADTEYGHVTYQLKSGKDGSCTKADENFPKCPEVRTVLNCVPNP</sequence>
<evidence type="ECO:0000313" key="4">
    <source>
        <dbReference type="Proteomes" id="UP000325902"/>
    </source>
</evidence>
<evidence type="ECO:0000256" key="1">
    <source>
        <dbReference type="SAM" id="SignalP"/>
    </source>
</evidence>
<dbReference type="Proteomes" id="UP000627934">
    <property type="component" value="Unassembled WGS sequence"/>
</dbReference>
<dbReference type="EMBL" id="MDYX01000040">
    <property type="protein sequence ID" value="KAF9630393.1"/>
    <property type="molecule type" value="Genomic_DNA"/>
</dbReference>
<reference evidence="3" key="1">
    <citation type="submission" date="2016-08" db="EMBL/GenBank/DDBJ databases">
        <authorList>
            <person name="Yan J."/>
        </authorList>
    </citation>
    <scope>NUCLEOTIDE SEQUENCE</scope>
    <source>
        <strain evidence="3">CSS-01s</strain>
    </source>
</reference>
<organism evidence="2 4">
    <name type="scientific">Lasiodiplodia theobromae</name>
    <dbReference type="NCBI Taxonomy" id="45133"/>
    <lineage>
        <taxon>Eukaryota</taxon>
        <taxon>Fungi</taxon>
        <taxon>Dikarya</taxon>
        <taxon>Ascomycota</taxon>
        <taxon>Pezizomycotina</taxon>
        <taxon>Dothideomycetes</taxon>
        <taxon>Dothideomycetes incertae sedis</taxon>
        <taxon>Botryosphaeriales</taxon>
        <taxon>Botryosphaeriaceae</taxon>
        <taxon>Lasiodiplodia</taxon>
    </lineage>
</organism>